<dbReference type="PANTHER" id="PTHR23220">
    <property type="entry name" value="INTEGRIN ALPHA"/>
    <property type="match status" value="1"/>
</dbReference>
<keyword evidence="10 13" id="KW-0675">Receptor</keyword>
<evidence type="ECO:0000313" key="18">
    <source>
        <dbReference type="Proteomes" id="UP001059041"/>
    </source>
</evidence>
<dbReference type="OrthoDB" id="5317514at2759"/>
<keyword evidence="9 13" id="KW-0472">Membrane</keyword>
<dbReference type="Gene3D" id="2.60.40.1460">
    <property type="entry name" value="Integrin domains. Chain A, domain 2"/>
    <property type="match status" value="1"/>
</dbReference>
<dbReference type="GO" id="GO:0007229">
    <property type="term" value="P:integrin-mediated signaling pathway"/>
    <property type="evidence" value="ECO:0007669"/>
    <property type="project" value="UniProtKB-KW"/>
</dbReference>
<evidence type="ECO:0000256" key="8">
    <source>
        <dbReference type="ARBA" id="ARBA00023037"/>
    </source>
</evidence>
<comment type="similarity">
    <text evidence="2 13">Belongs to the integrin alpha chain family.</text>
</comment>
<evidence type="ECO:0000256" key="6">
    <source>
        <dbReference type="ARBA" id="ARBA00022889"/>
    </source>
</evidence>
<dbReference type="GO" id="GO:0005178">
    <property type="term" value="F:integrin binding"/>
    <property type="evidence" value="ECO:0007669"/>
    <property type="project" value="TreeGrafter"/>
</dbReference>
<dbReference type="AlphaFoldDB" id="A0A9W7TSV2"/>
<evidence type="ECO:0000256" key="9">
    <source>
        <dbReference type="ARBA" id="ARBA00023136"/>
    </source>
</evidence>
<reference evidence="17" key="1">
    <citation type="submission" date="2021-02" db="EMBL/GenBank/DDBJ databases">
        <title>Comparative genomics reveals that relaxation of natural selection precedes convergent phenotypic evolution of cavefish.</title>
        <authorList>
            <person name="Peng Z."/>
        </authorList>
    </citation>
    <scope>NUCLEOTIDE SEQUENCE</scope>
    <source>
        <tissue evidence="17">Muscle</tissue>
    </source>
</reference>
<keyword evidence="6 13" id="KW-0130">Cell adhesion</keyword>
<evidence type="ECO:0000256" key="7">
    <source>
        <dbReference type="ARBA" id="ARBA00022989"/>
    </source>
</evidence>
<dbReference type="GO" id="GO:0008305">
    <property type="term" value="C:integrin complex"/>
    <property type="evidence" value="ECO:0007669"/>
    <property type="project" value="InterPro"/>
</dbReference>
<evidence type="ECO:0000256" key="4">
    <source>
        <dbReference type="ARBA" id="ARBA00022729"/>
    </source>
</evidence>
<dbReference type="GO" id="GO:0050900">
    <property type="term" value="P:leukocyte migration"/>
    <property type="evidence" value="ECO:0007669"/>
    <property type="project" value="TreeGrafter"/>
</dbReference>
<evidence type="ECO:0000313" key="17">
    <source>
        <dbReference type="EMBL" id="KAI7801788.1"/>
    </source>
</evidence>
<dbReference type="Gene3D" id="2.60.40.1510">
    <property type="entry name" value="ntegrin, alpha v. Chain A, domain 3"/>
    <property type="match status" value="1"/>
</dbReference>
<evidence type="ECO:0000256" key="13">
    <source>
        <dbReference type="RuleBase" id="RU003762"/>
    </source>
</evidence>
<dbReference type="Gene3D" id="2.60.40.1530">
    <property type="entry name" value="ntegrin, alpha v. Chain A, domain 4"/>
    <property type="match status" value="1"/>
</dbReference>
<dbReference type="PROSITE" id="PS51470">
    <property type="entry name" value="FG_GAP"/>
    <property type="match status" value="3"/>
</dbReference>
<feature type="transmembrane region" description="Helical" evidence="13">
    <location>
        <begin position="999"/>
        <end position="1021"/>
    </location>
</feature>
<feature type="repeat" description="FG-GAP" evidence="12">
    <location>
        <begin position="356"/>
        <end position="415"/>
    </location>
</feature>
<dbReference type="Gene3D" id="2.130.10.130">
    <property type="entry name" value="Integrin alpha, N-terminal"/>
    <property type="match status" value="1"/>
</dbReference>
<dbReference type="Pfam" id="PF20806">
    <property type="entry name" value="Integrin_A_Ig_3"/>
    <property type="match status" value="1"/>
</dbReference>
<dbReference type="InterPro" id="IPR048286">
    <property type="entry name" value="Integrin_alpha_Ig-like_3"/>
</dbReference>
<comment type="caution">
    <text evidence="17">The sequence shown here is derived from an EMBL/GenBank/DDBJ whole genome shotgun (WGS) entry which is preliminary data.</text>
</comment>
<dbReference type="GO" id="GO:0098609">
    <property type="term" value="P:cell-cell adhesion"/>
    <property type="evidence" value="ECO:0007669"/>
    <property type="project" value="TreeGrafter"/>
</dbReference>
<evidence type="ECO:0000259" key="16">
    <source>
        <dbReference type="Pfam" id="PF20806"/>
    </source>
</evidence>
<dbReference type="GO" id="GO:0033627">
    <property type="term" value="P:cell adhesion mediated by integrin"/>
    <property type="evidence" value="ECO:0007669"/>
    <property type="project" value="TreeGrafter"/>
</dbReference>
<feature type="domain" description="Integrin alpha first immunoglubulin-like" evidence="14">
    <location>
        <begin position="463"/>
        <end position="614"/>
    </location>
</feature>
<evidence type="ECO:0000256" key="3">
    <source>
        <dbReference type="ARBA" id="ARBA00022692"/>
    </source>
</evidence>
<evidence type="ECO:0000256" key="1">
    <source>
        <dbReference type="ARBA" id="ARBA00004479"/>
    </source>
</evidence>
<feature type="signal peptide" evidence="13">
    <location>
        <begin position="1"/>
        <end position="23"/>
    </location>
</feature>
<gene>
    <name evidence="17" type="ORF">IRJ41_017680</name>
</gene>
<feature type="domain" description="Integrin alpha third immunoglobulin-like" evidence="16">
    <location>
        <begin position="777"/>
        <end position="988"/>
    </location>
</feature>
<dbReference type="InterPro" id="IPR000413">
    <property type="entry name" value="Integrin_alpha"/>
</dbReference>
<evidence type="ECO:0000259" key="14">
    <source>
        <dbReference type="Pfam" id="PF08441"/>
    </source>
</evidence>
<proteinExistence type="inferred from homology"/>
<dbReference type="GO" id="GO:0009897">
    <property type="term" value="C:external side of plasma membrane"/>
    <property type="evidence" value="ECO:0007669"/>
    <property type="project" value="TreeGrafter"/>
</dbReference>
<keyword evidence="5" id="KW-0677">Repeat</keyword>
<evidence type="ECO:0000256" key="12">
    <source>
        <dbReference type="PROSITE-ProRule" id="PRU00803"/>
    </source>
</evidence>
<dbReference type="InterPro" id="IPR048285">
    <property type="entry name" value="Integrin_alpha_Ig-like_2"/>
</dbReference>
<evidence type="ECO:0000256" key="11">
    <source>
        <dbReference type="ARBA" id="ARBA00023180"/>
    </source>
</evidence>
<dbReference type="PRINTS" id="PR01185">
    <property type="entry name" value="INTEGRINA"/>
</dbReference>
<keyword evidence="11" id="KW-0325">Glycoprotein</keyword>
<feature type="repeat" description="FG-GAP" evidence="12">
    <location>
        <begin position="419"/>
        <end position="478"/>
    </location>
</feature>
<dbReference type="InterPro" id="IPR013649">
    <property type="entry name" value="Integrin_alpha_Ig-like_1"/>
</dbReference>
<sequence>MISQHWGLAVTVWLLTVIQQIFPFNLDTQGVIKKRGDANSLFGFSMAMHHQLQPSDERFLLIGAPRAKALPIQKANMSGGLYRCKFTTGSDDCERIVLDVEVRPKERAGKDHRENQWLGVRVISQGPGGKVVTCAHRYQDWSFNNQLVLGRCFVMEQDLKLEAGGEDTRIFCKNRPAEKHMFGYCQQGLSVAFTRDSKYVVFGAPGAYEWKGTVRMEPVEDFLLDTFETGDQRREELIPVGISSYLGYALDSGMNIVKKGELNVVAGAPRSGHSGEVVLLRPDEKSEPKTLRAEHILQGPELASSFGYDLAVLDLNSDGWDDLVVGAPQFSLQDMDKDVGGAVFVYINQGGARRWDRIEPVALYGKRDSMFGLAVAHTGDINQDGYQDFAVSSPYEDSGKGRVYVYHGSPAGFRQKPQQVLQAGDNDIKLFGYALASNMDVDNNGYPDLAVGSGSDSVLIYRSKPVVNIEKSLTLTPDRIDLKKQDCKANPCYITARSCFSYTAQPPTYNPRMRIEYSLTADAVRRERGLPPRVVFVDPTQRLHELPGQGQKQCVDTKLKLQGDIQDKLTSIFIDLSVSLPSDTPKQTFRNLPDLQPVLNTLQGNTTNAEFIFMNADCGSDNICQSNLQLQYIFCTKDLHQDKCNPLSGDPRMPVISPGDENVALEVTVTNKGGEDAHQSQLSVMFPEYLPLSSIVPKSNSKTQVQCSANENRTLADCHLGNPFKRDSNTSFYLILKTDRLSDSVTGANVTMSLKTISNQNIPQVVAEAKILIEMHLEVFGLAKPSQLFFGGDVRDEKTIKKEDDIGSLVLYEFRISNTGRPLKSFDAVLNIQWPKETKKGKRLLYLVQVTGRGKKIIQCKPSEAIDPLKITKALPRGRREVGRESKLEPLSNDGGFLPFLGNSRKYKILTCADELECVVIHCPLEAVDSTAVIVLHSRLWNSTFLEEYSSLNYLDIVLDASLSLNGTVGNIGIRPSETKVRLTVFPEKKPALLSRVPWWVIFLSVLTALMLAAMLGYLLWKLFKGELCGGKKNV</sequence>
<accession>A0A9W7TSV2</accession>
<evidence type="ECO:0000256" key="2">
    <source>
        <dbReference type="ARBA" id="ARBA00008054"/>
    </source>
</evidence>
<feature type="domain" description="Integrin alpha second immunoglobulin-like" evidence="15">
    <location>
        <begin position="618"/>
        <end position="766"/>
    </location>
</feature>
<feature type="repeat" description="FG-GAP" evidence="12">
    <location>
        <begin position="292"/>
        <end position="355"/>
    </location>
</feature>
<dbReference type="Proteomes" id="UP001059041">
    <property type="component" value="Linkage Group LG13"/>
</dbReference>
<keyword evidence="4 13" id="KW-0732">Signal</keyword>
<dbReference type="SMART" id="SM00191">
    <property type="entry name" value="Int_alpha"/>
    <property type="match status" value="5"/>
</dbReference>
<evidence type="ECO:0000256" key="5">
    <source>
        <dbReference type="ARBA" id="ARBA00022737"/>
    </source>
</evidence>
<dbReference type="Pfam" id="PF08441">
    <property type="entry name" value="Integrin_A_Ig_1"/>
    <property type="match status" value="1"/>
</dbReference>
<dbReference type="InterPro" id="IPR013519">
    <property type="entry name" value="Int_alpha_beta-p"/>
</dbReference>
<dbReference type="SUPFAM" id="SSF69179">
    <property type="entry name" value="Integrin domains"/>
    <property type="match status" value="3"/>
</dbReference>
<keyword evidence="7 13" id="KW-1133">Transmembrane helix</keyword>
<keyword evidence="3 13" id="KW-0812">Transmembrane</keyword>
<keyword evidence="8 13" id="KW-0401">Integrin</keyword>
<name>A0A9W7TSV2_TRIRA</name>
<dbReference type="GO" id="GO:0007160">
    <property type="term" value="P:cell-matrix adhesion"/>
    <property type="evidence" value="ECO:0007669"/>
    <property type="project" value="TreeGrafter"/>
</dbReference>
<evidence type="ECO:0000259" key="15">
    <source>
        <dbReference type="Pfam" id="PF20805"/>
    </source>
</evidence>
<dbReference type="Pfam" id="PF20805">
    <property type="entry name" value="Integrin_A_Ig_2"/>
    <property type="match status" value="1"/>
</dbReference>
<dbReference type="InterPro" id="IPR028994">
    <property type="entry name" value="Integrin_alpha_N"/>
</dbReference>
<dbReference type="EMBL" id="JAFHDT010000013">
    <property type="protein sequence ID" value="KAI7801788.1"/>
    <property type="molecule type" value="Genomic_DNA"/>
</dbReference>
<dbReference type="Pfam" id="PF01839">
    <property type="entry name" value="FG-GAP"/>
    <property type="match status" value="2"/>
</dbReference>
<comment type="subcellular location">
    <subcellularLocation>
        <location evidence="1 13">Membrane</location>
        <topology evidence="1 13">Single-pass type I membrane protein</topology>
    </subcellularLocation>
</comment>
<evidence type="ECO:0000256" key="10">
    <source>
        <dbReference type="ARBA" id="ARBA00023170"/>
    </source>
</evidence>
<dbReference type="InterPro" id="IPR013517">
    <property type="entry name" value="FG-GAP"/>
</dbReference>
<dbReference type="SUPFAM" id="SSF69318">
    <property type="entry name" value="Integrin alpha N-terminal domain"/>
    <property type="match status" value="1"/>
</dbReference>
<dbReference type="PANTHER" id="PTHR23220:SF9">
    <property type="entry name" value="INTEGRIN ALPHA-6"/>
    <property type="match status" value="1"/>
</dbReference>
<organism evidence="17 18">
    <name type="scientific">Triplophysa rosa</name>
    <name type="common">Cave loach</name>
    <dbReference type="NCBI Taxonomy" id="992332"/>
    <lineage>
        <taxon>Eukaryota</taxon>
        <taxon>Metazoa</taxon>
        <taxon>Chordata</taxon>
        <taxon>Craniata</taxon>
        <taxon>Vertebrata</taxon>
        <taxon>Euteleostomi</taxon>
        <taxon>Actinopterygii</taxon>
        <taxon>Neopterygii</taxon>
        <taxon>Teleostei</taxon>
        <taxon>Ostariophysi</taxon>
        <taxon>Cypriniformes</taxon>
        <taxon>Nemacheilidae</taxon>
        <taxon>Triplophysa</taxon>
    </lineage>
</organism>
<dbReference type="InterPro" id="IPR032695">
    <property type="entry name" value="Integrin_dom_sf"/>
</dbReference>
<keyword evidence="18" id="KW-1185">Reference proteome</keyword>
<protein>
    <submittedName>
        <fullName evidence="17">Integrin alpha-6</fullName>
    </submittedName>
</protein>
<feature type="chain" id="PRO_5041017153" evidence="13">
    <location>
        <begin position="24"/>
        <end position="1035"/>
    </location>
</feature>